<evidence type="ECO:0000256" key="2">
    <source>
        <dbReference type="ARBA" id="ARBA00001966"/>
    </source>
</evidence>
<keyword evidence="10" id="KW-0479">Metal-binding</keyword>
<dbReference type="PRINTS" id="PR00344">
    <property type="entry name" value="BCTRLSENSOR"/>
</dbReference>
<gene>
    <name evidence="22" type="ORF">N802_13030</name>
</gene>
<protein>
    <recommendedName>
        <fullName evidence="5">Oxygen sensor histidine kinase NreB</fullName>
        <ecNumber evidence="4">2.7.13.3</ecNumber>
    </recommendedName>
    <alternativeName>
        <fullName evidence="18">Nitrogen regulation protein B</fullName>
    </alternativeName>
</protein>
<keyword evidence="15" id="KW-0902">Two-component regulatory system</keyword>
<evidence type="ECO:0000256" key="16">
    <source>
        <dbReference type="ARBA" id="ARBA00023014"/>
    </source>
</evidence>
<comment type="catalytic activity">
    <reaction evidence="1">
        <text>ATP + protein L-histidine = ADP + protein N-phospho-L-histidine.</text>
        <dbReference type="EC" id="2.7.13.3"/>
    </reaction>
</comment>
<keyword evidence="6" id="KW-0004">4Fe-4S</keyword>
<dbReference type="GO" id="GO:0046983">
    <property type="term" value="F:protein dimerization activity"/>
    <property type="evidence" value="ECO:0007669"/>
    <property type="project" value="InterPro"/>
</dbReference>
<evidence type="ECO:0000313" key="22">
    <source>
        <dbReference type="EMBL" id="KGN34279.1"/>
    </source>
</evidence>
<comment type="caution">
    <text evidence="22">The sequence shown here is derived from an EMBL/GenBank/DDBJ whole genome shotgun (WGS) entry which is preliminary data.</text>
</comment>
<dbReference type="GO" id="GO:0005737">
    <property type="term" value="C:cytoplasm"/>
    <property type="evidence" value="ECO:0007669"/>
    <property type="project" value="UniProtKB-SubCell"/>
</dbReference>
<evidence type="ECO:0000256" key="12">
    <source>
        <dbReference type="ARBA" id="ARBA00022777"/>
    </source>
</evidence>
<comment type="subcellular location">
    <subcellularLocation>
        <location evidence="3">Cytoplasm</location>
    </subcellularLocation>
</comment>
<keyword evidence="7" id="KW-0963">Cytoplasm</keyword>
<evidence type="ECO:0000256" key="11">
    <source>
        <dbReference type="ARBA" id="ARBA00022741"/>
    </source>
</evidence>
<feature type="transmembrane region" description="Helical" evidence="20">
    <location>
        <begin position="12"/>
        <end position="38"/>
    </location>
</feature>
<keyword evidence="20" id="KW-1133">Transmembrane helix</keyword>
<evidence type="ECO:0000256" key="7">
    <source>
        <dbReference type="ARBA" id="ARBA00022490"/>
    </source>
</evidence>
<dbReference type="GO" id="GO:0005524">
    <property type="term" value="F:ATP binding"/>
    <property type="evidence" value="ECO:0007669"/>
    <property type="project" value="UniProtKB-KW"/>
</dbReference>
<dbReference type="Pfam" id="PF02518">
    <property type="entry name" value="HATPase_c"/>
    <property type="match status" value="1"/>
</dbReference>
<evidence type="ECO:0000256" key="5">
    <source>
        <dbReference type="ARBA" id="ARBA00017322"/>
    </source>
</evidence>
<keyword evidence="20" id="KW-0472">Membrane</keyword>
<evidence type="ECO:0000256" key="15">
    <source>
        <dbReference type="ARBA" id="ARBA00023012"/>
    </source>
</evidence>
<organism evidence="22 23">
    <name type="scientific">Knoellia sinensis KCTC 19936</name>
    <dbReference type="NCBI Taxonomy" id="1385520"/>
    <lineage>
        <taxon>Bacteria</taxon>
        <taxon>Bacillati</taxon>
        <taxon>Actinomycetota</taxon>
        <taxon>Actinomycetes</taxon>
        <taxon>Micrococcales</taxon>
        <taxon>Intrasporangiaceae</taxon>
        <taxon>Knoellia</taxon>
    </lineage>
</organism>
<dbReference type="InterPro" id="IPR036890">
    <property type="entry name" value="HATPase_C_sf"/>
</dbReference>
<accession>A0A0A0JBT8</accession>
<dbReference type="SUPFAM" id="SSF55874">
    <property type="entry name" value="ATPase domain of HSP90 chaperone/DNA topoisomerase II/histidine kinase"/>
    <property type="match status" value="1"/>
</dbReference>
<dbReference type="EC" id="2.7.13.3" evidence="4"/>
<keyword evidence="16" id="KW-0411">Iron-sulfur</keyword>
<evidence type="ECO:0000256" key="19">
    <source>
        <dbReference type="SAM" id="MobiDB-lite"/>
    </source>
</evidence>
<evidence type="ECO:0000256" key="6">
    <source>
        <dbReference type="ARBA" id="ARBA00022485"/>
    </source>
</evidence>
<dbReference type="InterPro" id="IPR011712">
    <property type="entry name" value="Sig_transdc_His_kin_sub3_dim/P"/>
</dbReference>
<keyword evidence="20" id="KW-0812">Transmembrane</keyword>
<dbReference type="Pfam" id="PF07730">
    <property type="entry name" value="HisKA_3"/>
    <property type="match status" value="1"/>
</dbReference>
<evidence type="ECO:0000256" key="3">
    <source>
        <dbReference type="ARBA" id="ARBA00004496"/>
    </source>
</evidence>
<keyword evidence="9" id="KW-0808">Transferase</keyword>
<evidence type="ECO:0000256" key="13">
    <source>
        <dbReference type="ARBA" id="ARBA00022840"/>
    </source>
</evidence>
<comment type="function">
    <text evidence="17">Member of the two-component regulatory system NreB/NreC involved in the control of dissimilatory nitrate/nitrite reduction in response to oxygen. NreB functions as a direct oxygen sensor histidine kinase which is autophosphorylated, in the absence of oxygen, probably at the conserved histidine residue, and transfers its phosphate group probably to a conserved aspartate residue of NreC. NreB/NreC activates the expression of the nitrate (narGHJI) and nitrite (nir) reductase operons, as well as the putative nitrate transporter gene narT.</text>
</comment>
<name>A0A0A0JBT8_9MICO</name>
<dbReference type="Proteomes" id="UP000030002">
    <property type="component" value="Unassembled WGS sequence"/>
</dbReference>
<evidence type="ECO:0000256" key="18">
    <source>
        <dbReference type="ARBA" id="ARBA00030800"/>
    </source>
</evidence>
<feature type="transmembrane region" description="Helical" evidence="20">
    <location>
        <begin position="166"/>
        <end position="186"/>
    </location>
</feature>
<evidence type="ECO:0000256" key="1">
    <source>
        <dbReference type="ARBA" id="ARBA00000085"/>
    </source>
</evidence>
<dbReference type="Gene3D" id="3.30.565.10">
    <property type="entry name" value="Histidine kinase-like ATPase, C-terminal domain"/>
    <property type="match status" value="1"/>
</dbReference>
<dbReference type="AlphaFoldDB" id="A0A0A0JBT8"/>
<evidence type="ECO:0000256" key="17">
    <source>
        <dbReference type="ARBA" id="ARBA00024827"/>
    </source>
</evidence>
<dbReference type="EMBL" id="AVPJ01000002">
    <property type="protein sequence ID" value="KGN34279.1"/>
    <property type="molecule type" value="Genomic_DNA"/>
</dbReference>
<evidence type="ECO:0000256" key="20">
    <source>
        <dbReference type="SAM" id="Phobius"/>
    </source>
</evidence>
<evidence type="ECO:0000256" key="4">
    <source>
        <dbReference type="ARBA" id="ARBA00012438"/>
    </source>
</evidence>
<comment type="cofactor">
    <cofactor evidence="2">
        <name>[4Fe-4S] cluster</name>
        <dbReference type="ChEBI" id="CHEBI:49883"/>
    </cofactor>
</comment>
<feature type="domain" description="Histidine kinase" evidence="21">
    <location>
        <begin position="563"/>
        <end position="646"/>
    </location>
</feature>
<feature type="transmembrane region" description="Helical" evidence="20">
    <location>
        <begin position="198"/>
        <end position="218"/>
    </location>
</feature>
<evidence type="ECO:0000256" key="10">
    <source>
        <dbReference type="ARBA" id="ARBA00022723"/>
    </source>
</evidence>
<keyword evidence="11" id="KW-0547">Nucleotide-binding</keyword>
<dbReference type="GO" id="GO:0000155">
    <property type="term" value="F:phosphorelay sensor kinase activity"/>
    <property type="evidence" value="ECO:0007669"/>
    <property type="project" value="InterPro"/>
</dbReference>
<dbReference type="PANTHER" id="PTHR24421">
    <property type="entry name" value="NITRATE/NITRITE SENSOR PROTEIN NARX-RELATED"/>
    <property type="match status" value="1"/>
</dbReference>
<dbReference type="InterPro" id="IPR003594">
    <property type="entry name" value="HATPase_dom"/>
</dbReference>
<keyword evidence="14" id="KW-0408">Iron</keyword>
<dbReference type="CDD" id="cd16917">
    <property type="entry name" value="HATPase_UhpB-NarQ-NarX-like"/>
    <property type="match status" value="1"/>
</dbReference>
<dbReference type="InterPro" id="IPR005467">
    <property type="entry name" value="His_kinase_dom"/>
</dbReference>
<evidence type="ECO:0000313" key="23">
    <source>
        <dbReference type="Proteomes" id="UP000030002"/>
    </source>
</evidence>
<feature type="transmembrane region" description="Helical" evidence="20">
    <location>
        <begin position="116"/>
        <end position="132"/>
    </location>
</feature>
<dbReference type="GO" id="GO:0046872">
    <property type="term" value="F:metal ion binding"/>
    <property type="evidence" value="ECO:0007669"/>
    <property type="project" value="UniProtKB-KW"/>
</dbReference>
<dbReference type="GO" id="GO:0016020">
    <property type="term" value="C:membrane"/>
    <property type="evidence" value="ECO:0007669"/>
    <property type="project" value="InterPro"/>
</dbReference>
<keyword evidence="12 22" id="KW-0418">Kinase</keyword>
<keyword evidence="23" id="KW-1185">Reference proteome</keyword>
<dbReference type="InterPro" id="IPR004358">
    <property type="entry name" value="Sig_transdc_His_kin-like_C"/>
</dbReference>
<evidence type="ECO:0000256" key="8">
    <source>
        <dbReference type="ARBA" id="ARBA00022553"/>
    </source>
</evidence>
<feature type="transmembrane region" description="Helical" evidence="20">
    <location>
        <begin position="261"/>
        <end position="281"/>
    </location>
</feature>
<feature type="region of interest" description="Disordered" evidence="19">
    <location>
        <begin position="597"/>
        <end position="626"/>
    </location>
</feature>
<proteinExistence type="predicted"/>
<dbReference type="Gene3D" id="1.20.5.1930">
    <property type="match status" value="1"/>
</dbReference>
<dbReference type="OrthoDB" id="227596at2"/>
<feature type="transmembrane region" description="Helical" evidence="20">
    <location>
        <begin position="44"/>
        <end position="66"/>
    </location>
</feature>
<dbReference type="PANTHER" id="PTHR24421:SF10">
    <property type="entry name" value="NITRATE_NITRITE SENSOR PROTEIN NARQ"/>
    <property type="match status" value="1"/>
</dbReference>
<feature type="transmembrane region" description="Helical" evidence="20">
    <location>
        <begin position="144"/>
        <end position="160"/>
    </location>
</feature>
<feature type="transmembrane region" description="Helical" evidence="20">
    <location>
        <begin position="230"/>
        <end position="249"/>
    </location>
</feature>
<keyword evidence="13" id="KW-0067">ATP-binding</keyword>
<evidence type="ECO:0000259" key="21">
    <source>
        <dbReference type="PROSITE" id="PS50109"/>
    </source>
</evidence>
<dbReference type="SMART" id="SM00387">
    <property type="entry name" value="HATPase_c"/>
    <property type="match status" value="1"/>
</dbReference>
<dbReference type="eggNOG" id="COG4585">
    <property type="taxonomic scope" value="Bacteria"/>
</dbReference>
<dbReference type="PROSITE" id="PS50109">
    <property type="entry name" value="HIS_KIN"/>
    <property type="match status" value="1"/>
</dbReference>
<reference evidence="22 23" key="1">
    <citation type="submission" date="2013-08" db="EMBL/GenBank/DDBJ databases">
        <title>The genome sequence of Knoellia sinensis.</title>
        <authorList>
            <person name="Zhu W."/>
            <person name="Wang G."/>
        </authorList>
    </citation>
    <scope>NUCLEOTIDE SEQUENCE [LARGE SCALE GENOMIC DNA]</scope>
    <source>
        <strain evidence="22 23">KCTC 19936</strain>
    </source>
</reference>
<evidence type="ECO:0000256" key="9">
    <source>
        <dbReference type="ARBA" id="ARBA00022679"/>
    </source>
</evidence>
<evidence type="ECO:0000256" key="14">
    <source>
        <dbReference type="ARBA" id="ARBA00023004"/>
    </source>
</evidence>
<feature type="transmembrane region" description="Helical" evidence="20">
    <location>
        <begin position="73"/>
        <end position="96"/>
    </location>
</feature>
<keyword evidence="8" id="KW-0597">Phosphoprotein</keyword>
<dbReference type="STRING" id="1385520.N802_13030"/>
<dbReference type="InterPro" id="IPR050482">
    <property type="entry name" value="Sensor_HK_TwoCompSys"/>
</dbReference>
<dbReference type="GO" id="GO:0051539">
    <property type="term" value="F:4 iron, 4 sulfur cluster binding"/>
    <property type="evidence" value="ECO:0007669"/>
    <property type="project" value="UniProtKB-KW"/>
</dbReference>
<dbReference type="RefSeq" id="WP_035912941.1">
    <property type="nucleotide sequence ID" value="NZ_AVPJ01000002.1"/>
</dbReference>
<sequence length="651" mass="68228">MTAPSATSGPGLPRVAMAIAVASWGLAVLAVTFIVMARPPWDESLWFFVVDVAVACVYGTVAALIIARRPHPVGWLLALAAIGGGIAATGFGYPAFAATRPGLPATEAVRILQSTAWVPGTLALFLVVPWLVRNHPLGRARWGVLVGAVLTLAVLVAQLTDQMLPFLVLLAAAVVFGLITAGAVEHRRRRGPVDERNGLGWLALGAALLALSFVPLLLPPDALPLPAWTTPALHLLSQAVYPAAILVAVLRSRMWGLRLAVSRTVLAGLLTVSLVGVYLVVTVLARSVLPGDGATGLVAAAAVAVAVQPARLWLEGRVHRLVYGVSASPDHVVRRLGSQLRLAESTDDLLQGLAADIGTTMRLESVTVALPDRDPVQWGVPSGEPVRMPLAHRGEHVGVLEVTLPGGETLGARGEQTLSDLATVLATAAAVSRAASDVDEARTRLARARLEERRVIRREIHDGLGPSLAGLRLGLQGARNLMASDPEAATELLATLQAELDQRVQDVRTLSHHLLPPALDELGLSAALLELAARHGEDGNEVVLDLRHDEGVEPQTGATAYAIISEAITNALRHSGTQTCHVTTQCTEAGLVLTVSDNGRGLPEDARAGVGTSSMRERADEQGGTLDVRSAPGEGTIVEAVLPLREVATNA</sequence>